<gene>
    <name evidence="3" type="ORF">ACFSR1_14490</name>
</gene>
<keyword evidence="4" id="KW-1185">Reference proteome</keyword>
<evidence type="ECO:0000259" key="2">
    <source>
        <dbReference type="Pfam" id="PF11738"/>
    </source>
</evidence>
<evidence type="ECO:0000313" key="4">
    <source>
        <dbReference type="Proteomes" id="UP001597319"/>
    </source>
</evidence>
<proteinExistence type="predicted"/>
<organism evidence="3 4">
    <name type="scientific">Aquimarina rubra</name>
    <dbReference type="NCBI Taxonomy" id="1920033"/>
    <lineage>
        <taxon>Bacteria</taxon>
        <taxon>Pseudomonadati</taxon>
        <taxon>Bacteroidota</taxon>
        <taxon>Flavobacteriia</taxon>
        <taxon>Flavobacteriales</taxon>
        <taxon>Flavobacteriaceae</taxon>
        <taxon>Aquimarina</taxon>
    </lineage>
</organism>
<evidence type="ECO:0000313" key="3">
    <source>
        <dbReference type="EMBL" id="MFD2563885.1"/>
    </source>
</evidence>
<feature type="domain" description="DUF3298" evidence="2">
    <location>
        <begin position="182"/>
        <end position="259"/>
    </location>
</feature>
<keyword evidence="1" id="KW-0732">Signal</keyword>
<name>A0ABW5LGH0_9FLAO</name>
<protein>
    <submittedName>
        <fullName evidence="3">RsiV family protein</fullName>
    </submittedName>
</protein>
<dbReference type="Pfam" id="PF11738">
    <property type="entry name" value="DUF3298"/>
    <property type="match status" value="1"/>
</dbReference>
<dbReference type="Proteomes" id="UP001597319">
    <property type="component" value="Unassembled WGS sequence"/>
</dbReference>
<dbReference type="RefSeq" id="WP_378293678.1">
    <property type="nucleotide sequence ID" value="NZ_JBHULE010000019.1"/>
</dbReference>
<dbReference type="InterPro" id="IPR021729">
    <property type="entry name" value="DUF3298"/>
</dbReference>
<reference evidence="4" key="1">
    <citation type="journal article" date="2019" name="Int. J. Syst. Evol. Microbiol.">
        <title>The Global Catalogue of Microorganisms (GCM) 10K type strain sequencing project: providing services to taxonomists for standard genome sequencing and annotation.</title>
        <authorList>
            <consortium name="The Broad Institute Genomics Platform"/>
            <consortium name="The Broad Institute Genome Sequencing Center for Infectious Disease"/>
            <person name="Wu L."/>
            <person name="Ma J."/>
        </authorList>
    </citation>
    <scope>NUCLEOTIDE SEQUENCE [LARGE SCALE GENOMIC DNA]</scope>
    <source>
        <strain evidence="4">KCTC 52274</strain>
    </source>
</reference>
<sequence>MKKIIYISLVFSLMSCSTVNNENNFDTINESSKPQSTSHDLLLKKSNSLLGVNKKSLSNSLISTRSFYKEEDSLILDYKYPYLNEEYNPLFGSFNTFVEVNYLLNEQSIRDVLQNSDLSCDSLYENVERKRRNIDYKVYSKNDRLLSVLLYKTNYYDSEHHNSFMFKGLNYDLNQGRFIGYEDLFMNNSETILLFKLNQELEARIEGQDSFNDCWKLTKDKFELFKNNFVINSEYIKFYFDDCTVCPTYSGNYFLEIPLEELSLVLKTEDPETTYLRF</sequence>
<feature type="chain" id="PRO_5045379918" evidence="1">
    <location>
        <begin position="22"/>
        <end position="278"/>
    </location>
</feature>
<dbReference type="PROSITE" id="PS51257">
    <property type="entry name" value="PROKAR_LIPOPROTEIN"/>
    <property type="match status" value="1"/>
</dbReference>
<accession>A0ABW5LGH0</accession>
<dbReference type="Gene3D" id="3.90.640.20">
    <property type="entry name" value="Heat-shock cognate protein, ATPase"/>
    <property type="match status" value="1"/>
</dbReference>
<evidence type="ECO:0000256" key="1">
    <source>
        <dbReference type="SAM" id="SignalP"/>
    </source>
</evidence>
<dbReference type="InterPro" id="IPR037126">
    <property type="entry name" value="PdaC/RsiV-like_sf"/>
</dbReference>
<feature type="signal peptide" evidence="1">
    <location>
        <begin position="1"/>
        <end position="21"/>
    </location>
</feature>
<comment type="caution">
    <text evidence="3">The sequence shown here is derived from an EMBL/GenBank/DDBJ whole genome shotgun (WGS) entry which is preliminary data.</text>
</comment>
<dbReference type="EMBL" id="JBHULE010000019">
    <property type="protein sequence ID" value="MFD2563885.1"/>
    <property type="molecule type" value="Genomic_DNA"/>
</dbReference>
<dbReference type="Gene3D" id="3.30.565.40">
    <property type="entry name" value="Fervidobacterium nodosum Rt17-B1 like"/>
    <property type="match status" value="1"/>
</dbReference>